<dbReference type="STRING" id="401053.AciPR4_2258"/>
<evidence type="ECO:0000256" key="1">
    <source>
        <dbReference type="SAM" id="SignalP"/>
    </source>
</evidence>
<dbReference type="SUPFAM" id="SSF56436">
    <property type="entry name" value="C-type lectin-like"/>
    <property type="match status" value="1"/>
</dbReference>
<dbReference type="AlphaFoldDB" id="E8UX97"/>
<keyword evidence="1" id="KW-0732">Signal</keyword>
<dbReference type="Proteomes" id="UP000006844">
    <property type="component" value="Chromosome"/>
</dbReference>
<gene>
    <name evidence="3" type="ordered locus">AciPR4_2258</name>
</gene>
<keyword evidence="4" id="KW-1185">Reference proteome</keyword>
<evidence type="ECO:0000259" key="2">
    <source>
        <dbReference type="Pfam" id="PF03781"/>
    </source>
</evidence>
<accession>E8UX97</accession>
<dbReference type="PANTHER" id="PTHR23150:SF19">
    <property type="entry name" value="FORMYLGLYCINE-GENERATING ENZYME"/>
    <property type="match status" value="1"/>
</dbReference>
<dbReference type="InterPro" id="IPR051043">
    <property type="entry name" value="Sulfatase_Mod_Factor_Kinase"/>
</dbReference>
<organism evidence="3 4">
    <name type="scientific">Terriglobus saanensis (strain ATCC BAA-1853 / DSM 23119 / SP1PR4)</name>
    <dbReference type="NCBI Taxonomy" id="401053"/>
    <lineage>
        <taxon>Bacteria</taxon>
        <taxon>Pseudomonadati</taxon>
        <taxon>Acidobacteriota</taxon>
        <taxon>Terriglobia</taxon>
        <taxon>Terriglobales</taxon>
        <taxon>Acidobacteriaceae</taxon>
        <taxon>Terriglobus</taxon>
    </lineage>
</organism>
<dbReference type="Gene3D" id="3.90.1580.10">
    <property type="entry name" value="paralog of FGE (formylglycine-generating enzyme)"/>
    <property type="match status" value="1"/>
</dbReference>
<name>E8UX97_TERSS</name>
<dbReference type="HOGENOM" id="CLU_023607_0_0_0"/>
<sequence length="723" mass="82636">MGFRCLLQLVALASASVSVSAFAQDANVQMQGEQIAGPTCAGLPQWFMHSAPRPCTTEEVRTWIKDVRHWRIERKIRVGMDDTEYKRPDLLWTQSSFVQPQMMVHDRFFYDPKTRHYSVDRYLEDANARYGGIDSVLVWPTYPNIGVDDRNQYDLVRDMPGGLEGVKSFVDAFHQKGVRVLFPTMLWDQGTHVEGTADAEALSKELVSVGADGINGDTLQGVPRSFRDASDSLHHPLALEPELGPGSDEMLNYNNMTWGYWKYEFVPSVSRYKWLEPRHLVHISNRWAHNHVDDLQSAFFNGTGFESWENVWGIWNQMTPRDAEALRRISIIEHAYSKLLVSQDWEPHTPTQQYGVFASKWPSDTATLWTIVNRNMYPVGGSELTLPFRENTRYYDLWNGVELTPQKNGEKITLAFSIEANGYGVILATSEHAEDLTSLLKKMQTLSRKPLSSYSDQWTTLPQQMIAIAKTKTVSQKPDRMSHIPATDFLFRVNGIEIEGTNDEGVDVQYAGETSARRYHENQVKIASFWIDTYPVTNAEFKKFVDATKYRPADDHNFLKDWTHNSFPPGWENKPVTWVSIEDARAYASWAGKRLPHEWEWQYAAQGNDGRTYPWGNDWIRDNMPATDNGRTLLPPSDVGAHPQAASPFGVQDLIGNVWQWTDEYVDTHTRAAILRGGSHYQPQGSRWYFPQAYKLSEHGKYLLMAPSLDRSGTIGFRCVLDE</sequence>
<dbReference type="eggNOG" id="COG1262">
    <property type="taxonomic scope" value="Bacteria"/>
</dbReference>
<dbReference type="GO" id="GO:0120147">
    <property type="term" value="F:formylglycine-generating oxidase activity"/>
    <property type="evidence" value="ECO:0007669"/>
    <property type="project" value="TreeGrafter"/>
</dbReference>
<evidence type="ECO:0000313" key="3">
    <source>
        <dbReference type="EMBL" id="ADV83060.1"/>
    </source>
</evidence>
<evidence type="ECO:0000313" key="4">
    <source>
        <dbReference type="Proteomes" id="UP000006844"/>
    </source>
</evidence>
<feature type="domain" description="Sulfatase-modifying factor enzyme-like" evidence="2">
    <location>
        <begin position="517"/>
        <end position="720"/>
    </location>
</feature>
<reference evidence="3 4" key="1">
    <citation type="journal article" date="2012" name="Stand. Genomic Sci.">
        <title>Complete genome sequence of Terriglobus saanensis type strain SP1PR4(T), an Acidobacteria from tundra soil.</title>
        <authorList>
            <person name="Rawat S.R."/>
            <person name="Mannisto M.K."/>
            <person name="Starovoytov V."/>
            <person name="Goodwin L."/>
            <person name="Nolan M."/>
            <person name="Hauser L."/>
            <person name="Land M."/>
            <person name="Davenport K.W."/>
            <person name="Woyke T."/>
            <person name="Haggblom M.M."/>
        </authorList>
    </citation>
    <scope>NUCLEOTIDE SEQUENCE</scope>
    <source>
        <strain evidence="4">ATCC BAA-1853 / DSM 23119 / SP1PR4</strain>
    </source>
</reference>
<proteinExistence type="predicted"/>
<feature type="chain" id="PRO_5003232790" description="Sulfatase-modifying factor enzyme-like domain-containing protein" evidence="1">
    <location>
        <begin position="24"/>
        <end position="723"/>
    </location>
</feature>
<dbReference type="EMBL" id="CP002467">
    <property type="protein sequence ID" value="ADV83060.1"/>
    <property type="molecule type" value="Genomic_DNA"/>
</dbReference>
<dbReference type="PANTHER" id="PTHR23150">
    <property type="entry name" value="SULFATASE MODIFYING FACTOR 1, 2"/>
    <property type="match status" value="1"/>
</dbReference>
<dbReference type="InterPro" id="IPR042095">
    <property type="entry name" value="SUMF_sf"/>
</dbReference>
<dbReference type="Pfam" id="PF03781">
    <property type="entry name" value="FGE-sulfatase"/>
    <property type="match status" value="1"/>
</dbReference>
<dbReference type="KEGG" id="tsa:AciPR4_2258"/>
<dbReference type="InterPro" id="IPR005532">
    <property type="entry name" value="SUMF_dom"/>
</dbReference>
<dbReference type="RefSeq" id="WP_013568793.1">
    <property type="nucleotide sequence ID" value="NC_014963.1"/>
</dbReference>
<protein>
    <recommendedName>
        <fullName evidence="2">Sulfatase-modifying factor enzyme-like domain-containing protein</fullName>
    </recommendedName>
</protein>
<dbReference type="OrthoDB" id="9768004at2"/>
<feature type="signal peptide" evidence="1">
    <location>
        <begin position="1"/>
        <end position="23"/>
    </location>
</feature>
<dbReference type="InterPro" id="IPR016187">
    <property type="entry name" value="CTDL_fold"/>
</dbReference>